<evidence type="ECO:0000256" key="1">
    <source>
        <dbReference type="SAM" id="SignalP"/>
    </source>
</evidence>
<dbReference type="InterPro" id="IPR017853">
    <property type="entry name" value="GH"/>
</dbReference>
<dbReference type="EMBL" id="JACHJS010000001">
    <property type="protein sequence ID" value="MBB4967145.1"/>
    <property type="molecule type" value="Genomic_DNA"/>
</dbReference>
<feature type="chain" id="PRO_5038338384" description="Glycoside hydrolase family 42 N-terminal domain-containing protein" evidence="1">
    <location>
        <begin position="21"/>
        <end position="411"/>
    </location>
</feature>
<evidence type="ECO:0000313" key="3">
    <source>
        <dbReference type="Proteomes" id="UP000542674"/>
    </source>
</evidence>
<evidence type="ECO:0000313" key="2">
    <source>
        <dbReference type="EMBL" id="MBB4967145.1"/>
    </source>
</evidence>
<dbReference type="Proteomes" id="UP000542674">
    <property type="component" value="Unassembled WGS sequence"/>
</dbReference>
<evidence type="ECO:0008006" key="4">
    <source>
        <dbReference type="Google" id="ProtNLM"/>
    </source>
</evidence>
<dbReference type="PROSITE" id="PS51257">
    <property type="entry name" value="PROKAR_LIPOPROTEIN"/>
    <property type="match status" value="1"/>
</dbReference>
<comment type="caution">
    <text evidence="2">The sequence shown here is derived from an EMBL/GenBank/DDBJ whole genome shotgun (WGS) entry which is preliminary data.</text>
</comment>
<accession>A0A7W7WX91</accession>
<dbReference type="SUPFAM" id="SSF51445">
    <property type="entry name" value="(Trans)glycosidases"/>
    <property type="match status" value="1"/>
</dbReference>
<protein>
    <recommendedName>
        <fullName evidence="4">Glycoside hydrolase family 42 N-terminal domain-containing protein</fullName>
    </recommendedName>
</protein>
<proteinExistence type="predicted"/>
<dbReference type="RefSeq" id="WP_184671610.1">
    <property type="nucleotide sequence ID" value="NZ_BAABAI010000037.1"/>
</dbReference>
<name>A0A7W7WX91_9PSEU</name>
<keyword evidence="1" id="KW-0732">Signal</keyword>
<keyword evidence="3" id="KW-1185">Reference proteome</keyword>
<feature type="signal peptide" evidence="1">
    <location>
        <begin position="1"/>
        <end position="20"/>
    </location>
</feature>
<reference evidence="2 3" key="1">
    <citation type="submission" date="2020-08" db="EMBL/GenBank/DDBJ databases">
        <title>Sequencing the genomes of 1000 actinobacteria strains.</title>
        <authorList>
            <person name="Klenk H.-P."/>
        </authorList>
    </citation>
    <scope>NUCLEOTIDE SEQUENCE [LARGE SCALE GENOMIC DNA]</scope>
    <source>
        <strain evidence="2 3">DSM 45084</strain>
    </source>
</reference>
<dbReference type="AlphaFoldDB" id="A0A7W7WX91"/>
<gene>
    <name evidence="2" type="ORF">F4559_004504</name>
</gene>
<dbReference type="Gene3D" id="3.20.20.80">
    <property type="entry name" value="Glycosidases"/>
    <property type="match status" value="1"/>
</dbReference>
<organism evidence="2 3">
    <name type="scientific">Saccharothrix violaceirubra</name>
    <dbReference type="NCBI Taxonomy" id="413306"/>
    <lineage>
        <taxon>Bacteria</taxon>
        <taxon>Bacillati</taxon>
        <taxon>Actinomycetota</taxon>
        <taxon>Actinomycetes</taxon>
        <taxon>Pseudonocardiales</taxon>
        <taxon>Pseudonocardiaceae</taxon>
        <taxon>Saccharothrix</taxon>
    </lineage>
</organism>
<sequence>MHRRFPALALVAALAACAPAPPDDTASIPLPGGPGAEYYQRWPHGPNPTGDPFVFPVTVWMQDPVSLDTGTPDGRAYRDIGVPATLGLWDDERWHERQAGLYATGWKAYVSAGKVDAVLADPGRAAHYLGYLVADEPDMQKSAGHRYHPELQPSAVLRRADEVRAQDPTRPTFVNFGMWMGTPDGRHDYAYVEETYEQDMRTYCQAADIASADFYGWTHPDPDKVGAFRYGQVVDTMRKWCGTGKPVYGFVETGHPYEGGGLITADQVESAVWNAIVHGADGINYFAHSFYPEGDDDFVSALTRPEIAARLKDVNARLQRLAPVLNAGGGAAFTMRGDGDVPITVRLEKGHVLAQADGTPARPDSGRTRAAIPVPVTEGTAEVVDENRTVPITGGRIVDDFAPYGFHVYRY</sequence>